<evidence type="ECO:0008006" key="4">
    <source>
        <dbReference type="Google" id="ProtNLM"/>
    </source>
</evidence>
<dbReference type="Pfam" id="PF13371">
    <property type="entry name" value="TPR_9"/>
    <property type="match status" value="1"/>
</dbReference>
<protein>
    <recommendedName>
        <fullName evidence="4">Tetratricopeptide repeat protein</fullName>
    </recommendedName>
</protein>
<dbReference type="EMBL" id="BMOV01000003">
    <property type="protein sequence ID" value="GGO09991.1"/>
    <property type="molecule type" value="Genomic_DNA"/>
</dbReference>
<name>A0ABQ2LC30_9PROT</name>
<keyword evidence="3" id="KW-1185">Reference proteome</keyword>
<sequence length="170" mass="18687">MRYYSCALAAISLAFTGAATLAQTTGSRIVRNSDQPVNIIRFEEPAEITQIRILLNDGKTDKAILAAENLLEKDKTPLIQYAAWNALCVIHSTVDAWNKALAACDKAIRIRPNHWMALNSRGTLHLMRGTTQKAISDYRAALANLPEKSHEADMVRHNIDLAEAQAGFGS</sequence>
<gene>
    <name evidence="2" type="ORF">GCM10007972_12200</name>
</gene>
<evidence type="ECO:0000256" key="1">
    <source>
        <dbReference type="SAM" id="SignalP"/>
    </source>
</evidence>
<accession>A0ABQ2LC30</accession>
<feature type="chain" id="PRO_5046416107" description="Tetratricopeptide repeat protein" evidence="1">
    <location>
        <begin position="22"/>
        <end position="170"/>
    </location>
</feature>
<proteinExistence type="predicted"/>
<dbReference type="InterPro" id="IPR011990">
    <property type="entry name" value="TPR-like_helical_dom_sf"/>
</dbReference>
<keyword evidence="1" id="KW-0732">Signal</keyword>
<dbReference type="Proteomes" id="UP000602381">
    <property type="component" value="Unassembled WGS sequence"/>
</dbReference>
<evidence type="ECO:0000313" key="2">
    <source>
        <dbReference type="EMBL" id="GGO09991.1"/>
    </source>
</evidence>
<dbReference type="SMART" id="SM00028">
    <property type="entry name" value="TPR"/>
    <property type="match status" value="2"/>
</dbReference>
<comment type="caution">
    <text evidence="2">The sequence shown here is derived from an EMBL/GenBank/DDBJ whole genome shotgun (WGS) entry which is preliminary data.</text>
</comment>
<dbReference type="SUPFAM" id="SSF48452">
    <property type="entry name" value="TPR-like"/>
    <property type="match status" value="1"/>
</dbReference>
<dbReference type="RefSeq" id="WP_188873628.1">
    <property type="nucleotide sequence ID" value="NZ_BMOV01000003.1"/>
</dbReference>
<feature type="signal peptide" evidence="1">
    <location>
        <begin position="1"/>
        <end position="21"/>
    </location>
</feature>
<dbReference type="Gene3D" id="1.25.40.10">
    <property type="entry name" value="Tetratricopeptide repeat domain"/>
    <property type="match status" value="1"/>
</dbReference>
<evidence type="ECO:0000313" key="3">
    <source>
        <dbReference type="Proteomes" id="UP000602381"/>
    </source>
</evidence>
<organism evidence="2 3">
    <name type="scientific">Iodidimonas muriae</name>
    <dbReference type="NCBI Taxonomy" id="261467"/>
    <lineage>
        <taxon>Bacteria</taxon>
        <taxon>Pseudomonadati</taxon>
        <taxon>Pseudomonadota</taxon>
        <taxon>Alphaproteobacteria</taxon>
        <taxon>Iodidimonadales</taxon>
        <taxon>Iodidimonadaceae</taxon>
        <taxon>Iodidimonas</taxon>
    </lineage>
</organism>
<dbReference type="InterPro" id="IPR019734">
    <property type="entry name" value="TPR_rpt"/>
</dbReference>
<reference evidence="3" key="1">
    <citation type="journal article" date="2019" name="Int. J. Syst. Evol. Microbiol.">
        <title>The Global Catalogue of Microorganisms (GCM) 10K type strain sequencing project: providing services to taxonomists for standard genome sequencing and annotation.</title>
        <authorList>
            <consortium name="The Broad Institute Genomics Platform"/>
            <consortium name="The Broad Institute Genome Sequencing Center for Infectious Disease"/>
            <person name="Wu L."/>
            <person name="Ma J."/>
        </authorList>
    </citation>
    <scope>NUCLEOTIDE SEQUENCE [LARGE SCALE GENOMIC DNA]</scope>
    <source>
        <strain evidence="3">JCM 17843</strain>
    </source>
</reference>